<dbReference type="EMBL" id="JAAMPU010000108">
    <property type="protein sequence ID" value="NMH29401.1"/>
    <property type="molecule type" value="Genomic_DNA"/>
</dbReference>
<proteinExistence type="predicted"/>
<keyword evidence="2" id="KW-1185">Reference proteome</keyword>
<comment type="caution">
    <text evidence="1">The sequence shown here is derived from an EMBL/GenBank/DDBJ whole genome shotgun (WGS) entry which is preliminary data.</text>
</comment>
<evidence type="ECO:0000313" key="2">
    <source>
        <dbReference type="Proteomes" id="UP000712080"/>
    </source>
</evidence>
<dbReference type="RefSeq" id="WP_169528494.1">
    <property type="nucleotide sequence ID" value="NZ_JAAMPU010000108.1"/>
</dbReference>
<dbReference type="Proteomes" id="UP000712080">
    <property type="component" value="Unassembled WGS sequence"/>
</dbReference>
<reference evidence="1" key="1">
    <citation type="submission" date="2020-02" db="EMBL/GenBank/DDBJ databases">
        <title>Flavobacterium sp. genome.</title>
        <authorList>
            <person name="Jung H.S."/>
            <person name="Baek J.H."/>
            <person name="Jeon C.O."/>
        </authorList>
    </citation>
    <scope>NUCLEOTIDE SEQUENCE</scope>
    <source>
        <strain evidence="1">SE-s28</strain>
    </source>
</reference>
<protein>
    <submittedName>
        <fullName evidence="1">Uncharacterized protein</fullName>
    </submittedName>
</protein>
<sequence length="152" mass="17183">MNIKKTALIALGATAIAVSFGFAGIMGFRAFTKKIYTNRSCEWANIDHIELRARINIPAIRDCDCNYDDTQKQKTSLFHISTAVVDMDQYVKRNRLKLNQRAAQKATALFTDPDLRNAENLYFRSGSSASHDYVLLLNKQTGTLGVRIDYKE</sequence>
<accession>A0A972FNQ9</accession>
<organism evidence="1 2">
    <name type="scientific">Flavobacterium silvaticum</name>
    <dbReference type="NCBI Taxonomy" id="1852020"/>
    <lineage>
        <taxon>Bacteria</taxon>
        <taxon>Pseudomonadati</taxon>
        <taxon>Bacteroidota</taxon>
        <taxon>Flavobacteriia</taxon>
        <taxon>Flavobacteriales</taxon>
        <taxon>Flavobacteriaceae</taxon>
        <taxon>Flavobacterium</taxon>
    </lineage>
</organism>
<name>A0A972FNQ9_9FLAO</name>
<dbReference type="AlphaFoldDB" id="A0A972FNQ9"/>
<gene>
    <name evidence="1" type="ORF">G6047_15285</name>
</gene>
<evidence type="ECO:0000313" key="1">
    <source>
        <dbReference type="EMBL" id="NMH29401.1"/>
    </source>
</evidence>